<comment type="caution">
    <text evidence="1">The sequence shown here is derived from an EMBL/GenBank/DDBJ whole genome shotgun (WGS) entry which is preliminary data.</text>
</comment>
<dbReference type="Proteomes" id="UP000420635">
    <property type="component" value="Unassembled WGS sequence"/>
</dbReference>
<gene>
    <name evidence="1" type="ORF">F7D59_03515</name>
</gene>
<dbReference type="PROSITE" id="PS51257">
    <property type="entry name" value="PROKAR_LIPOPROTEIN"/>
    <property type="match status" value="1"/>
</dbReference>
<dbReference type="AlphaFoldDB" id="A0A646HM03"/>
<organism evidence="1 2">
    <name type="scientific">Segatella copri</name>
    <dbReference type="NCBI Taxonomy" id="165179"/>
    <lineage>
        <taxon>Bacteria</taxon>
        <taxon>Pseudomonadati</taxon>
        <taxon>Bacteroidota</taxon>
        <taxon>Bacteroidia</taxon>
        <taxon>Bacteroidales</taxon>
        <taxon>Prevotellaceae</taxon>
        <taxon>Segatella</taxon>
    </lineage>
</organism>
<sequence>MNHSFKKNIAFTFLTLGGILSLSSCKDSDMEVFVAQDTRNQKLIEAIKAIPEPKKEVADEDIEEDKDYIYLMPDGYTDYIDSNNGSRGGYYGYVDLGLSVKWATNNFNNPLNYNDGNISANDLYKKEQEKITYVERPGTKEYNQQYPAVMSYDEYLEYIDMEKLQKEYYAYDSYVTKMKNAYNSAVSTFHYNAVNFYQHIKELGGRYAWGALSDWPQVSNSDKNSPQNIAGNTKYDVVTKYMGKDWHIPTKAEWQELIDKCQWEDHDTYWLITGPSGKRIILPHYSRDYNTSDRANTMTDSEKYYDVYEFDTETKTIIQCEAARRCILIRPVYTK</sequence>
<name>A0A646HM03_9BACT</name>
<dbReference type="RefSeq" id="WP_153113910.1">
    <property type="nucleotide sequence ID" value="NZ_VZAS01000161.1"/>
</dbReference>
<evidence type="ECO:0000313" key="2">
    <source>
        <dbReference type="Proteomes" id="UP000420635"/>
    </source>
</evidence>
<accession>A0A646HM03</accession>
<dbReference type="EMBL" id="VZBQ01000042">
    <property type="protein sequence ID" value="MQN88952.1"/>
    <property type="molecule type" value="Genomic_DNA"/>
</dbReference>
<proteinExistence type="predicted"/>
<protein>
    <submittedName>
        <fullName evidence="1">Uncharacterized protein</fullName>
    </submittedName>
</protein>
<reference evidence="2" key="1">
    <citation type="submission" date="2019-09" db="EMBL/GenBank/DDBJ databases">
        <title>Distinct polysaccharide growth profiles of human intestinal Prevotella copri isolates.</title>
        <authorList>
            <person name="Fehlner-Peach H."/>
            <person name="Magnabosco C."/>
            <person name="Raghavan V."/>
            <person name="Scher J.U."/>
            <person name="Tett A."/>
            <person name="Cox L.M."/>
            <person name="Gottsegen C."/>
            <person name="Watters A."/>
            <person name="Wiltshire- Gordon J.D."/>
            <person name="Segata N."/>
            <person name="Bonneau R."/>
            <person name="Littman D.R."/>
        </authorList>
    </citation>
    <scope>NUCLEOTIDE SEQUENCE [LARGE SCALE GENOMIC DNA]</scope>
    <source>
        <strain evidence="2">iP54</strain>
    </source>
</reference>
<evidence type="ECO:0000313" key="1">
    <source>
        <dbReference type="EMBL" id="MQN88952.1"/>
    </source>
</evidence>